<dbReference type="Gene3D" id="3.40.50.300">
    <property type="entry name" value="P-loop containing nucleotide triphosphate hydrolases"/>
    <property type="match status" value="1"/>
</dbReference>
<dbReference type="SUPFAM" id="SSF52540">
    <property type="entry name" value="P-loop containing nucleoside triphosphate hydrolases"/>
    <property type="match status" value="1"/>
</dbReference>
<proteinExistence type="predicted"/>
<dbReference type="InterPro" id="IPR027417">
    <property type="entry name" value="P-loop_NTPase"/>
</dbReference>
<evidence type="ECO:0000313" key="3">
    <source>
        <dbReference type="Proteomes" id="UP000031928"/>
    </source>
</evidence>
<evidence type="ECO:0000313" key="2">
    <source>
        <dbReference type="EMBL" id="AJK68226.1"/>
    </source>
</evidence>
<organism evidence="2 3">
    <name type="scientific">Corynebacterium marinum DSM 44953</name>
    <dbReference type="NCBI Taxonomy" id="1224162"/>
    <lineage>
        <taxon>Bacteria</taxon>
        <taxon>Bacillati</taxon>
        <taxon>Actinomycetota</taxon>
        <taxon>Actinomycetes</taxon>
        <taxon>Mycobacteriales</taxon>
        <taxon>Corynebacteriaceae</taxon>
        <taxon>Corynebacterium</taxon>
    </lineage>
</organism>
<reference evidence="2 3" key="1">
    <citation type="submission" date="2014-05" db="EMBL/GenBank/DDBJ databases">
        <title>Complete genome sequence of Corynebacterium marinum DSM 44953.</title>
        <authorList>
            <person name="Schaffert L."/>
            <person name="Albersmeier A."/>
            <person name="Kalinowski J."/>
            <person name="Ruckert C."/>
        </authorList>
    </citation>
    <scope>NUCLEOTIDE SEQUENCE [LARGE SCALE GENOMIC DNA]</scope>
    <source>
        <strain evidence="2 3">DSM 44953</strain>
    </source>
</reference>
<evidence type="ECO:0008006" key="4">
    <source>
        <dbReference type="Google" id="ProtNLM"/>
    </source>
</evidence>
<protein>
    <recommendedName>
        <fullName evidence="4">AAA+ ATPase domain-containing protein</fullName>
    </recommendedName>
</protein>
<dbReference type="KEGG" id="cmq:B840_03000"/>
<dbReference type="AlphaFoldDB" id="A0A0B6TU03"/>
<sequence>MNADYLTSPEHSAGRRITLESFAGMDWDVATWAWEPEFDGQPHGAIPVGSLSIFAGRPAAGKSSAGRYFAAQVSRGTLPGCWEGTPHGVAYIAGEESLKYNVIPSLIAAGADMEKVFRPHVTFTAPDGVTEVVALVPEKDMRELTDQLKAMGTKLVIVDPLMEYMGDGSDIYKNNEVRAKVRPWSKLAEDIDGVVIAIMHLNKSGNGDVVAGINGSSAFGEVARSVFGFAKDPESEDLDRVMSQEKNSIGAEGAAWVYRIEGKAITNSEGKTGEFGTFVMVGDSDRTVGEVLRDSSFGSGGDGVGGVKSFVLDLLKDEGGVAPASTIKSGVTEAGYSWKTVQNNRGKWGIATRKSESGWVWELESAGKAAPSLYVSKIPEGDEGPYARDPGTLGSSKVTGINQDPDGARSQDPAHIGAPGSSPKPGVFSQPELSGDTELEDIVIGCFPAECPMSLQTVEQSVPPEHRDQVAEILTQLVADGRVIQDVGGRYLRNFPPALVATGEVEDRGDITSSPEAD</sequence>
<name>A0A0B6TU03_9CORY</name>
<dbReference type="Pfam" id="PF13481">
    <property type="entry name" value="AAA_25"/>
    <property type="match status" value="1"/>
</dbReference>
<evidence type="ECO:0000256" key="1">
    <source>
        <dbReference type="SAM" id="MobiDB-lite"/>
    </source>
</evidence>
<feature type="compositionally biased region" description="Polar residues" evidence="1">
    <location>
        <begin position="393"/>
        <end position="402"/>
    </location>
</feature>
<accession>A0A0B6TU03</accession>
<dbReference type="STRING" id="1224162.B840_03000"/>
<gene>
    <name evidence="2" type="ORF">B840_03000</name>
</gene>
<feature type="region of interest" description="Disordered" evidence="1">
    <location>
        <begin position="380"/>
        <end position="433"/>
    </location>
</feature>
<dbReference type="Proteomes" id="UP000031928">
    <property type="component" value="Chromosome"/>
</dbReference>
<dbReference type="EMBL" id="CP007790">
    <property type="protein sequence ID" value="AJK68226.1"/>
    <property type="molecule type" value="Genomic_DNA"/>
</dbReference>
<keyword evidence="3" id="KW-1185">Reference proteome</keyword>
<dbReference type="HOGENOM" id="CLU_525530_0_0_11"/>